<accession>A0ABW7ERI8</accession>
<dbReference type="InterPro" id="IPR003607">
    <property type="entry name" value="HD/PDEase_dom"/>
</dbReference>
<keyword evidence="1" id="KW-0547">Nucleotide-binding</keyword>
<evidence type="ECO:0000313" key="3">
    <source>
        <dbReference type="EMBL" id="MFG6416127.1"/>
    </source>
</evidence>
<feature type="domain" description="HD" evidence="2">
    <location>
        <begin position="51"/>
        <end position="142"/>
    </location>
</feature>
<evidence type="ECO:0000313" key="4">
    <source>
        <dbReference type="Proteomes" id="UP001606300"/>
    </source>
</evidence>
<dbReference type="InterPro" id="IPR050124">
    <property type="entry name" value="tRNA_CCA-adding_enzyme"/>
</dbReference>
<dbReference type="SUPFAM" id="SSF109604">
    <property type="entry name" value="HD-domain/PDEase-like"/>
    <property type="match status" value="1"/>
</dbReference>
<dbReference type="RefSeq" id="WP_394472194.1">
    <property type="nucleotide sequence ID" value="NZ_JBIGHY010000007.1"/>
</dbReference>
<dbReference type="EMBL" id="JBIGHY010000007">
    <property type="protein sequence ID" value="MFG6416127.1"/>
    <property type="molecule type" value="Genomic_DNA"/>
</dbReference>
<dbReference type="Proteomes" id="UP001606300">
    <property type="component" value="Unassembled WGS sequence"/>
</dbReference>
<dbReference type="Pfam" id="PF01966">
    <property type="entry name" value="HD"/>
    <property type="match status" value="1"/>
</dbReference>
<evidence type="ECO:0000259" key="2">
    <source>
        <dbReference type="Pfam" id="PF01966"/>
    </source>
</evidence>
<dbReference type="Pfam" id="PF13671">
    <property type="entry name" value="AAA_33"/>
    <property type="match status" value="1"/>
</dbReference>
<dbReference type="Gene3D" id="3.40.50.300">
    <property type="entry name" value="P-loop containing nucleotide triphosphate hydrolases"/>
    <property type="match status" value="1"/>
</dbReference>
<dbReference type="SUPFAM" id="SSF52540">
    <property type="entry name" value="P-loop containing nucleoside triphosphate hydrolases"/>
    <property type="match status" value="1"/>
</dbReference>
<organism evidence="3 4">
    <name type="scientific">Pelomonas dachongensis</name>
    <dbReference type="NCBI Taxonomy" id="3299029"/>
    <lineage>
        <taxon>Bacteria</taxon>
        <taxon>Pseudomonadati</taxon>
        <taxon>Pseudomonadota</taxon>
        <taxon>Betaproteobacteria</taxon>
        <taxon>Burkholderiales</taxon>
        <taxon>Sphaerotilaceae</taxon>
        <taxon>Roseateles</taxon>
    </lineage>
</organism>
<protein>
    <submittedName>
        <fullName evidence="3">AAA family ATPase</fullName>
    </submittedName>
</protein>
<keyword evidence="4" id="KW-1185">Reference proteome</keyword>
<dbReference type="InterPro" id="IPR027417">
    <property type="entry name" value="P-loop_NTPase"/>
</dbReference>
<evidence type="ECO:0000256" key="1">
    <source>
        <dbReference type="ARBA" id="ARBA00022741"/>
    </source>
</evidence>
<gene>
    <name evidence="3" type="ORF">ACG02S_19710</name>
</gene>
<dbReference type="CDD" id="cd00077">
    <property type="entry name" value="HDc"/>
    <property type="match status" value="1"/>
</dbReference>
<reference evidence="3 4" key="1">
    <citation type="submission" date="2024-09" db="EMBL/GenBank/DDBJ databases">
        <title>Novel species of the genus Pelomonas and Roseateles isolated from streams.</title>
        <authorList>
            <person name="Lu H."/>
        </authorList>
    </citation>
    <scope>NUCLEOTIDE SEQUENCE [LARGE SCALE GENOMIC DNA]</scope>
    <source>
        <strain evidence="3 4">DC23W</strain>
    </source>
</reference>
<dbReference type="InterPro" id="IPR006674">
    <property type="entry name" value="HD_domain"/>
</dbReference>
<sequence>MDYETIRALCPIEAGAGYDWEVCCEVFPRLRALETTPQSPRYHAEGNVGVHTRMVLDALLECNHFRAASGTRRETLFLAALLHDLCKPETTIVDPVTGDIGQPGHSRRGAVDVRSLLWRAGVPFELREAVCRIIAVHQVPFFAFDSRRGESPEFIARRLSWSLDLPDLICVARADMRGRICADQQARLEDIALFEQLAREDGCWGTPRPAASAHTRLMYARGSAVHLDTPLFQVQGSHVTVLCGLPASGKDSWVARHARGIEIVSFDDAKAELGLKHGENDGLAAHRAVDKAKALLRRREPFVWNATHLSEQMRNKTLDLLYAYDASVRLVYLEVPADTLFRRNARRDTTLKQKDLERMLHRWEVPLPCEAHEVRFEVESDDRRA</sequence>
<proteinExistence type="predicted"/>
<name>A0ABW7ERI8_9BURK</name>
<dbReference type="PANTHER" id="PTHR47545">
    <property type="entry name" value="MULTIFUNCTIONAL CCA PROTEIN"/>
    <property type="match status" value="1"/>
</dbReference>
<dbReference type="PANTHER" id="PTHR47545:SF1">
    <property type="entry name" value="MULTIFUNCTIONAL CCA PROTEIN"/>
    <property type="match status" value="1"/>
</dbReference>
<dbReference type="Gene3D" id="1.10.3210.10">
    <property type="entry name" value="Hypothetical protein af1432"/>
    <property type="match status" value="1"/>
</dbReference>
<comment type="caution">
    <text evidence="3">The sequence shown here is derived from an EMBL/GenBank/DDBJ whole genome shotgun (WGS) entry which is preliminary data.</text>
</comment>